<dbReference type="KEGG" id="uam:UABAM_05893"/>
<dbReference type="RefSeq" id="WP_261343926.1">
    <property type="nucleotide sequence ID" value="NZ_AP019860.1"/>
</dbReference>
<accession>A0A5S9F6K6</accession>
<evidence type="ECO:0000313" key="3">
    <source>
        <dbReference type="Proteomes" id="UP000326354"/>
    </source>
</evidence>
<dbReference type="Pfam" id="PF04945">
    <property type="entry name" value="YHS"/>
    <property type="match status" value="1"/>
</dbReference>
<sequence length="153" mass="17830">MKYAMIVCFMLVSVYAGEKKDFIRMDKKGVAVDGYDVVAYFVQGKPTKGQDKFVQEWRGAKWLFSSSENLEKFKKSPQKYAPQFGGFCAWAVGNGYTAKIDPTAWKIVDQKLYLNYNHSIQKQWEKDRKNLIHSGHKNWPKLVKKHLEKKSKK</sequence>
<dbReference type="InterPro" id="IPR007029">
    <property type="entry name" value="YHS_dom"/>
</dbReference>
<keyword evidence="3" id="KW-1185">Reference proteome</keyword>
<dbReference type="EMBL" id="AP019860">
    <property type="protein sequence ID" value="BBM87481.1"/>
    <property type="molecule type" value="Genomic_DNA"/>
</dbReference>
<dbReference type="AlphaFoldDB" id="A0A5S9F6K6"/>
<proteinExistence type="predicted"/>
<protein>
    <recommendedName>
        <fullName evidence="1">YHS domain-containing protein</fullName>
    </recommendedName>
</protein>
<gene>
    <name evidence="2" type="ORF">UABAM_05893</name>
</gene>
<evidence type="ECO:0000313" key="2">
    <source>
        <dbReference type="EMBL" id="BBM87481.1"/>
    </source>
</evidence>
<name>A0A5S9F6K6_UABAM</name>
<dbReference type="Proteomes" id="UP000326354">
    <property type="component" value="Chromosome"/>
</dbReference>
<feature type="domain" description="YHS" evidence="1">
    <location>
        <begin position="38"/>
        <end position="83"/>
    </location>
</feature>
<reference evidence="2 3" key="1">
    <citation type="submission" date="2019-08" db="EMBL/GenBank/DDBJ databases">
        <title>Complete genome sequence of Candidatus Uab amorphum.</title>
        <authorList>
            <person name="Shiratori T."/>
            <person name="Suzuki S."/>
            <person name="Kakizawa Y."/>
            <person name="Ishida K."/>
        </authorList>
    </citation>
    <scope>NUCLEOTIDE SEQUENCE [LARGE SCALE GENOMIC DNA]</scope>
    <source>
        <strain evidence="2 3">SRT547</strain>
    </source>
</reference>
<dbReference type="NCBIfam" id="NF041384">
    <property type="entry name" value="YHS_seleno_dom"/>
    <property type="match status" value="1"/>
</dbReference>
<evidence type="ECO:0000259" key="1">
    <source>
        <dbReference type="Pfam" id="PF04945"/>
    </source>
</evidence>
<organism evidence="2 3">
    <name type="scientific">Uabimicrobium amorphum</name>
    <dbReference type="NCBI Taxonomy" id="2596890"/>
    <lineage>
        <taxon>Bacteria</taxon>
        <taxon>Pseudomonadati</taxon>
        <taxon>Planctomycetota</taxon>
        <taxon>Candidatus Uabimicrobiia</taxon>
        <taxon>Candidatus Uabimicrobiales</taxon>
        <taxon>Candidatus Uabimicrobiaceae</taxon>
        <taxon>Candidatus Uabimicrobium</taxon>
    </lineage>
</organism>